<dbReference type="AlphaFoldDB" id="A0A7Z2VQB7"/>
<sequence>MAEIRFVEEKEIGSAAALADLVFRDEEQTSMGVAFPFIFSGNFGSSVGAFEDGKLAAFMGLVPSELQIGKAVLPLFSMGAVCTHPDYRGRGYAGDMLKLAFEHIAASGASLLYVSGDRSLYRRHGCHRFGSVRNYSIKPGQFMETEQAGSASYRKFRESDRFRLQALADDAFARYRRGLYETALLIRSESLASISKLRNETYVAESEGSIAAYAVVAMPAEHPTQSSPFVVEWGGDAVKAAQLLSFIQESRGLSELRVAVPFHDSDMQEALQRVPYTEGTNTGTVKIIDPKRLLTQLAPYLKEKNNEVAPRITLDNVKGEEGAAELRIDDNSIRLTSEELVSVLFDLDPDVAAIAQYREMLGKLFPIPLPYAAGLNFV</sequence>
<evidence type="ECO:0000313" key="3">
    <source>
        <dbReference type="Proteomes" id="UP000502248"/>
    </source>
</evidence>
<protein>
    <submittedName>
        <fullName evidence="2">GNAT family N-acetyltransferase</fullName>
    </submittedName>
</protein>
<dbReference type="RefSeq" id="WP_169283539.1">
    <property type="nucleotide sequence ID" value="NZ_CP051680.1"/>
</dbReference>
<dbReference type="KEGG" id="cheb:HH215_31695"/>
<dbReference type="InterPro" id="IPR051554">
    <property type="entry name" value="Acetyltransferase_Eis"/>
</dbReference>
<dbReference type="Proteomes" id="UP000502248">
    <property type="component" value="Chromosome"/>
</dbReference>
<dbReference type="Pfam" id="PF13527">
    <property type="entry name" value="Acetyltransf_9"/>
    <property type="match status" value="1"/>
</dbReference>
<gene>
    <name evidence="2" type="ORF">HH215_31695</name>
</gene>
<accession>A0A7Z2VQB7</accession>
<dbReference type="GO" id="GO:0030649">
    <property type="term" value="P:aminoglycoside antibiotic catabolic process"/>
    <property type="evidence" value="ECO:0007669"/>
    <property type="project" value="TreeGrafter"/>
</dbReference>
<dbReference type="InterPro" id="IPR000182">
    <property type="entry name" value="GNAT_dom"/>
</dbReference>
<dbReference type="PANTHER" id="PTHR37817:SF1">
    <property type="entry name" value="N-ACETYLTRANSFERASE EIS"/>
    <property type="match status" value="1"/>
</dbReference>
<dbReference type="GO" id="GO:0034069">
    <property type="term" value="F:aminoglycoside N-acetyltransferase activity"/>
    <property type="evidence" value="ECO:0007669"/>
    <property type="project" value="TreeGrafter"/>
</dbReference>
<proteinExistence type="predicted"/>
<evidence type="ECO:0000313" key="2">
    <source>
        <dbReference type="EMBL" id="QJD87294.1"/>
    </source>
</evidence>
<dbReference type="Gene3D" id="3.40.630.30">
    <property type="match status" value="1"/>
</dbReference>
<keyword evidence="3" id="KW-1185">Reference proteome</keyword>
<dbReference type="InterPro" id="IPR016181">
    <property type="entry name" value="Acyl_CoA_acyltransferase"/>
</dbReference>
<dbReference type="PROSITE" id="PS51186">
    <property type="entry name" value="GNAT"/>
    <property type="match status" value="1"/>
</dbReference>
<dbReference type="SUPFAM" id="SSF55729">
    <property type="entry name" value="Acyl-CoA N-acyltransferases (Nat)"/>
    <property type="match status" value="1"/>
</dbReference>
<reference evidence="2 3" key="1">
    <citation type="submission" date="2020-04" db="EMBL/GenBank/DDBJ databases">
        <title>Genome sequencing of novel species.</title>
        <authorList>
            <person name="Heo J."/>
            <person name="Kim S.-J."/>
            <person name="Kim J.-S."/>
            <person name="Hong S.-B."/>
            <person name="Kwon S.-W."/>
        </authorList>
    </citation>
    <scope>NUCLEOTIDE SEQUENCE [LARGE SCALE GENOMIC DNA]</scope>
    <source>
        <strain evidence="2 3">MFER-1</strain>
    </source>
</reference>
<feature type="domain" description="N-acetyltransferase" evidence="1">
    <location>
        <begin position="2"/>
        <end position="148"/>
    </location>
</feature>
<dbReference type="EMBL" id="CP051680">
    <property type="protein sequence ID" value="QJD87294.1"/>
    <property type="molecule type" value="Genomic_DNA"/>
</dbReference>
<dbReference type="PANTHER" id="PTHR37817">
    <property type="entry name" value="N-ACETYLTRANSFERASE EIS"/>
    <property type="match status" value="1"/>
</dbReference>
<organism evidence="2 3">
    <name type="scientific">Cohnella herbarum</name>
    <dbReference type="NCBI Taxonomy" id="2728023"/>
    <lineage>
        <taxon>Bacteria</taxon>
        <taxon>Bacillati</taxon>
        <taxon>Bacillota</taxon>
        <taxon>Bacilli</taxon>
        <taxon>Bacillales</taxon>
        <taxon>Paenibacillaceae</taxon>
        <taxon>Cohnella</taxon>
    </lineage>
</organism>
<keyword evidence="2" id="KW-0808">Transferase</keyword>
<dbReference type="CDD" id="cd04301">
    <property type="entry name" value="NAT_SF"/>
    <property type="match status" value="1"/>
</dbReference>
<name>A0A7Z2VQB7_9BACL</name>
<evidence type="ECO:0000259" key="1">
    <source>
        <dbReference type="PROSITE" id="PS51186"/>
    </source>
</evidence>